<evidence type="ECO:0000313" key="6">
    <source>
        <dbReference type="EMBL" id="CAH0406485.1"/>
    </source>
</evidence>
<protein>
    <recommendedName>
        <fullName evidence="5">Galectin domain-containing protein</fullName>
    </recommendedName>
</protein>
<dbReference type="InterPro" id="IPR051513">
    <property type="entry name" value="Tectonin_beta-prop"/>
</dbReference>
<dbReference type="PANTHER" id="PTHR23250:SF1">
    <property type="entry name" value="TECTONIN BETA-PROPELLER REPEAT-CONTAINING PROTEIN 1"/>
    <property type="match status" value="1"/>
</dbReference>
<dbReference type="Proteomes" id="UP001153292">
    <property type="component" value="Chromosome 6"/>
</dbReference>
<dbReference type="InterPro" id="IPR010482">
    <property type="entry name" value="TECPR1-like_DysF"/>
</dbReference>
<feature type="region of interest" description="Disordered" evidence="4">
    <location>
        <begin position="395"/>
        <end position="421"/>
    </location>
</feature>
<proteinExistence type="inferred from homology"/>
<dbReference type="CDD" id="cd00070">
    <property type="entry name" value="GLECT"/>
    <property type="match status" value="1"/>
</dbReference>
<name>A0ABN8B9X4_CHISP</name>
<comment type="similarity">
    <text evidence="1">Belongs to the TECPR1 family.</text>
</comment>
<dbReference type="InterPro" id="IPR001079">
    <property type="entry name" value="Galectin_CRD"/>
</dbReference>
<dbReference type="Gene3D" id="2.60.120.200">
    <property type="match status" value="1"/>
</dbReference>
<evidence type="ECO:0000256" key="2">
    <source>
        <dbReference type="ARBA" id="ARBA00022734"/>
    </source>
</evidence>
<evidence type="ECO:0000256" key="1">
    <source>
        <dbReference type="ARBA" id="ARBA00005966"/>
    </source>
</evidence>
<feature type="compositionally biased region" description="Low complexity" evidence="4">
    <location>
        <begin position="395"/>
        <end position="404"/>
    </location>
</feature>
<dbReference type="SMART" id="SM00908">
    <property type="entry name" value="Gal-bind_lectin"/>
    <property type="match status" value="1"/>
</dbReference>
<keyword evidence="7" id="KW-1185">Reference proteome</keyword>
<accession>A0ABN8B9X4</accession>
<dbReference type="Pfam" id="PF00337">
    <property type="entry name" value="Gal-bind_lectin"/>
    <property type="match status" value="1"/>
</dbReference>
<dbReference type="SMART" id="SM00693">
    <property type="entry name" value="DysFN"/>
    <property type="match status" value="2"/>
</dbReference>
<keyword evidence="2" id="KW-0430">Lectin</keyword>
<dbReference type="InterPro" id="IPR006614">
    <property type="entry name" value="Peroxin/Ferlin"/>
</dbReference>
<dbReference type="PANTHER" id="PTHR23250">
    <property type="entry name" value="DYSFERLIN-RELATED"/>
    <property type="match status" value="1"/>
</dbReference>
<evidence type="ECO:0000313" key="7">
    <source>
        <dbReference type="Proteomes" id="UP001153292"/>
    </source>
</evidence>
<sequence length="1270" mass="142421">MSSSSSLLFSINNEGKVYALSTSGSCWREFMYLGLEFKTLSAVPHFLWAVGGDRQIYLHVHGLEIPIRVKEESFENERWLPLEGFSGRLLPTDRYHFSSQDGTKDRSIDRIRLPSMAWQWEGDWQLELTLDGQPLDHDGWSYAVDFPAQFSTVKQWKSCVRRRKWIRYRKFSAMNSWCAIAPLHKDPTQEPFIDVSIGGNDIPYALPGSLSVWSITAHGRVMCRSGVSTTSPEGLKWINVSIPPNCDIKQISVGPTGLVWALLWHGRAIVRKGITKDCTTGDGWLEVKSPNETKLSSVSVGYNAVWAVSSDARVWFRKGIDGTLAGSSEVAAMGNGWLEITGNMIHISVGRNDQVFAIGETDKSIYWRSGITPSELTGKRWRMVQANMQLSRTSSTASVMSSASNPKHHSLNTLNETGPELKSNIKLNNSWEESHSAPIEHTLPVKSAKERRSKGNAHVEHVDMTGKSYETTLKNPRAWSPVRSVGSVVGMEAQPDSDSSVFDVDSGMYFDEEVSQTAWGTCDTTWTFVDAGACCVDTVQIPHWFTDNQNAHNSDLSTKWRIQILESLKNRNQGYNIDLSNYGIAIEEKGWTRSCESRLINANNTGEDCILSLYWHALENIGTLSVFQPDGTIKFILNLGEVTSVFTSSEPGCPRVTLIVPRQLKDGIKVQFISEMEQEEWLCVLVDITSQINTLSGKPSPNSLWAITNSGDIINWDPKAAKLNADNNGLYTKEFQVFGKDILSGFSTNLSSSFPPGSTLKVVGSLNDNIKRFHINLQGPEIKKQRHKIEVEVTDIPLHFNVRFDESIVVCNTKIFGNWGCEERHELPLTPGQEFSIKIICQEQGFKVTVNEKSYCFFEHRLNPETITTVSVKGPLKLFSMEYSTNSIIIDPEEMVWRVMGGYLRKVECCQNGIVWGISHDHRAWVYTGGWGGGGLKALSTKEGINSMTDTQTYCVYENQRWNPLTGYTSTGLPTDRYMWSDITGKHKRTREHTKLLSRHWHWISEWMIDYNTPGGVDSDGWQYATDFPAPYHGKKLFTDCVRRRRWYRKAQIVTEGPWYRAGGTALLDISLWNDGEETSVWAITLGGEAIYRTGVTANTPAGVHWEHVNSPQSFIAISTDNYLIWAVGRKGEIYYRENSCKENVAGISWRIIEAPKCNNNFNQKSVGAKSVSLTKHSAWVLLSNGVFAVRTEISADHCDGKQWKYLTECETTFKDVSVIEQEVWAVSSDGALHRRLGVSADSPAGNAWQLVHVGPIVHASARGSSLHST</sequence>
<dbReference type="EMBL" id="OU963899">
    <property type="protein sequence ID" value="CAH0406485.1"/>
    <property type="molecule type" value="Genomic_DNA"/>
</dbReference>
<dbReference type="InterPro" id="IPR006624">
    <property type="entry name" value="Beta-propeller_rpt_TECPR"/>
</dbReference>
<dbReference type="Pfam" id="PF06462">
    <property type="entry name" value="Hyd_WA"/>
    <property type="match status" value="4"/>
</dbReference>
<gene>
    <name evidence="6" type="ORF">CHILSU_LOCUS9861</name>
</gene>
<evidence type="ECO:0000256" key="4">
    <source>
        <dbReference type="SAM" id="MobiDB-lite"/>
    </source>
</evidence>
<reference evidence="6" key="1">
    <citation type="submission" date="2021-12" db="EMBL/GenBank/DDBJ databases">
        <authorList>
            <person name="King R."/>
        </authorList>
    </citation>
    <scope>NUCLEOTIDE SEQUENCE</scope>
</reference>
<keyword evidence="3" id="KW-0677">Repeat</keyword>
<dbReference type="SMART" id="SM00276">
    <property type="entry name" value="GLECT"/>
    <property type="match status" value="1"/>
</dbReference>
<feature type="domain" description="Galectin" evidence="5">
    <location>
        <begin position="746"/>
        <end position="884"/>
    </location>
</feature>
<evidence type="ECO:0000259" key="5">
    <source>
        <dbReference type="PROSITE" id="PS51304"/>
    </source>
</evidence>
<dbReference type="Pfam" id="PF06398">
    <property type="entry name" value="Pex24p"/>
    <property type="match status" value="2"/>
</dbReference>
<organism evidence="6 7">
    <name type="scientific">Chilo suppressalis</name>
    <name type="common">Asiatic rice borer moth</name>
    <dbReference type="NCBI Taxonomy" id="168631"/>
    <lineage>
        <taxon>Eukaryota</taxon>
        <taxon>Metazoa</taxon>
        <taxon>Ecdysozoa</taxon>
        <taxon>Arthropoda</taxon>
        <taxon>Hexapoda</taxon>
        <taxon>Insecta</taxon>
        <taxon>Pterygota</taxon>
        <taxon>Neoptera</taxon>
        <taxon>Endopterygota</taxon>
        <taxon>Lepidoptera</taxon>
        <taxon>Glossata</taxon>
        <taxon>Ditrysia</taxon>
        <taxon>Pyraloidea</taxon>
        <taxon>Crambidae</taxon>
        <taxon>Crambinae</taxon>
        <taxon>Chilo</taxon>
    </lineage>
</organism>
<dbReference type="PROSITE" id="PS51304">
    <property type="entry name" value="GALECTIN"/>
    <property type="match status" value="1"/>
</dbReference>
<dbReference type="Pfam" id="PF19193">
    <property type="entry name" value="Tectonin"/>
    <property type="match status" value="1"/>
</dbReference>
<dbReference type="InterPro" id="IPR013320">
    <property type="entry name" value="ConA-like_dom_sf"/>
</dbReference>
<dbReference type="SMART" id="SM00694">
    <property type="entry name" value="DysFC"/>
    <property type="match status" value="2"/>
</dbReference>
<dbReference type="SUPFAM" id="SSF49899">
    <property type="entry name" value="Concanavalin A-like lectins/glucanases"/>
    <property type="match status" value="1"/>
</dbReference>
<dbReference type="SMART" id="SM00706">
    <property type="entry name" value="TECPR"/>
    <property type="match status" value="8"/>
</dbReference>
<evidence type="ECO:0000256" key="3">
    <source>
        <dbReference type="ARBA" id="ARBA00022737"/>
    </source>
</evidence>